<organism evidence="2 3">
    <name type="scientific">Mycolicibacterium pulveris</name>
    <name type="common">Mycobacterium pulveris</name>
    <dbReference type="NCBI Taxonomy" id="36813"/>
    <lineage>
        <taxon>Bacteria</taxon>
        <taxon>Bacillati</taxon>
        <taxon>Actinomycetota</taxon>
        <taxon>Actinomycetes</taxon>
        <taxon>Mycobacteriales</taxon>
        <taxon>Mycobacteriaceae</taxon>
        <taxon>Mycolicibacterium</taxon>
    </lineage>
</organism>
<dbReference type="Proteomes" id="UP000467252">
    <property type="component" value="Chromosome"/>
</dbReference>
<reference evidence="2 3" key="1">
    <citation type="journal article" date="2019" name="Emerg. Microbes Infect.">
        <title>Comprehensive subspecies identification of 175 nontuberculous mycobacteria species based on 7547 genomic profiles.</title>
        <authorList>
            <person name="Matsumoto Y."/>
            <person name="Kinjo T."/>
            <person name="Motooka D."/>
            <person name="Nabeya D."/>
            <person name="Jung N."/>
            <person name="Uechi K."/>
            <person name="Horii T."/>
            <person name="Iida T."/>
            <person name="Fujita J."/>
            <person name="Nakamura S."/>
        </authorList>
    </citation>
    <scope>NUCLEOTIDE SEQUENCE [LARGE SCALE GENOMIC DNA]</scope>
    <source>
        <strain evidence="2 3">JCM 6370</strain>
    </source>
</reference>
<accession>A0A7I7UGL1</accession>
<keyword evidence="1" id="KW-0472">Membrane</keyword>
<dbReference type="EMBL" id="AP022599">
    <property type="protein sequence ID" value="BBY79286.1"/>
    <property type="molecule type" value="Genomic_DNA"/>
</dbReference>
<evidence type="ECO:0000256" key="1">
    <source>
        <dbReference type="SAM" id="Phobius"/>
    </source>
</evidence>
<keyword evidence="1" id="KW-0812">Transmembrane</keyword>
<evidence type="ECO:0000313" key="2">
    <source>
        <dbReference type="EMBL" id="BBY79286.1"/>
    </source>
</evidence>
<gene>
    <name evidence="2" type="ORF">MPUL_04440</name>
</gene>
<keyword evidence="3" id="KW-1185">Reference proteome</keyword>
<name>A0A7I7UGL1_MYCPV</name>
<sequence>MRSTEAAAVSAAGFAAADAAAPPLGVVADFSGARVVVALTVSVFLLNPVRIRI</sequence>
<protein>
    <submittedName>
        <fullName evidence="2">Uncharacterized protein</fullName>
    </submittedName>
</protein>
<keyword evidence="1" id="KW-1133">Transmembrane helix</keyword>
<proteinExistence type="predicted"/>
<evidence type="ECO:0000313" key="3">
    <source>
        <dbReference type="Proteomes" id="UP000467252"/>
    </source>
</evidence>
<dbReference type="AlphaFoldDB" id="A0A7I7UGL1"/>
<feature type="transmembrane region" description="Helical" evidence="1">
    <location>
        <begin position="29"/>
        <end position="49"/>
    </location>
</feature>